<dbReference type="GO" id="GO:0016787">
    <property type="term" value="F:hydrolase activity"/>
    <property type="evidence" value="ECO:0007669"/>
    <property type="project" value="UniProtKB-KW"/>
</dbReference>
<dbReference type="EMBL" id="CP013652">
    <property type="protein sequence ID" value="ALS21759.1"/>
    <property type="molecule type" value="Genomic_DNA"/>
</dbReference>
<dbReference type="OrthoDB" id="110250at2"/>
<keyword evidence="2" id="KW-1185">Reference proteome</keyword>
<dbReference type="Proteomes" id="UP000061660">
    <property type="component" value="Chromosome"/>
</dbReference>
<dbReference type="KEGG" id="pnp:IJ22_13830"/>
<dbReference type="RefSeq" id="WP_062408085.1">
    <property type="nucleotide sequence ID" value="NZ_FNDY01000011.1"/>
</dbReference>
<evidence type="ECO:0000313" key="2">
    <source>
        <dbReference type="Proteomes" id="UP000061660"/>
    </source>
</evidence>
<accession>A0A0U2MVK5</accession>
<protein>
    <submittedName>
        <fullName evidence="1">Hydrolase</fullName>
    </submittedName>
</protein>
<proteinExistence type="predicted"/>
<gene>
    <name evidence="1" type="ORF">IJ22_13830</name>
</gene>
<dbReference type="STRING" id="162209.IJ22_13830"/>
<name>A0A0U2MVK5_9BACL</name>
<dbReference type="AlphaFoldDB" id="A0A0U2MVK5"/>
<evidence type="ECO:0000313" key="1">
    <source>
        <dbReference type="EMBL" id="ALS21759.1"/>
    </source>
</evidence>
<dbReference type="PANTHER" id="PTHR40031">
    <property type="entry name" value="HYPOTHETICAL MEMBRANE SPANNING PROTEIN"/>
    <property type="match status" value="1"/>
</dbReference>
<dbReference type="PANTHER" id="PTHR40031:SF1">
    <property type="entry name" value="MEMBRANE-BOUND METAL-DEPENDENT HYDROLASE"/>
    <property type="match status" value="1"/>
</dbReference>
<sequence>MDTGSHLIIGATLAGLAYVDPVVAHNPSLAQAVMVGTLIGSHAPDLDTILRIKGFSYYIRYHRGITHSIPALLIWPAFITLPLMMAYSRWDDWMHLYGWIFAAVILHVGLDWLNAYGVQCMRPFNSQWMHLDVLAIFDPFLFFLHAFGLGLWWAGYDPAGVFTWVYAISIGYIGLRAWWHHLLVKQVINMVGRQSICHVLPDLRGFRWSFVVETDECFYTGKIVFRTIRMEDVYTKEKRNHIIQATMGIDGVRTFLGFAQRIHVTWREHNDGYEVKWSDVRFWYNRKLPFGVDVQLDRELKVIDYSLGWRKKAWDPPFV</sequence>
<dbReference type="PATRIC" id="fig|162209.4.peg.1466"/>
<organism evidence="1 2">
    <name type="scientific">Paenibacillus naphthalenovorans</name>
    <dbReference type="NCBI Taxonomy" id="162209"/>
    <lineage>
        <taxon>Bacteria</taxon>
        <taxon>Bacillati</taxon>
        <taxon>Bacillota</taxon>
        <taxon>Bacilli</taxon>
        <taxon>Bacillales</taxon>
        <taxon>Paenibacillaceae</taxon>
        <taxon>Paenibacillus</taxon>
    </lineage>
</organism>
<reference evidence="1 2" key="2">
    <citation type="journal article" date="2016" name="Genome Announc.">
        <title>Complete Genome Sequences of Two Interactive Moderate Thermophiles, Paenibacillus napthalenovorans 32O-Y and Paenibacillus sp. 32O-W.</title>
        <authorList>
            <person name="Butler R.R.III."/>
            <person name="Wang J."/>
            <person name="Stark B.C."/>
            <person name="Pombert J.F."/>
        </authorList>
    </citation>
    <scope>NUCLEOTIDE SEQUENCE [LARGE SCALE GENOMIC DNA]</scope>
    <source>
        <strain evidence="1 2">32O-Y</strain>
    </source>
</reference>
<dbReference type="InterPro" id="IPR053170">
    <property type="entry name" value="Transcription_regulator"/>
</dbReference>
<reference evidence="2" key="1">
    <citation type="submission" date="2015-12" db="EMBL/GenBank/DDBJ databases">
        <title>Complete genome sequences of two moderately thermophilic Paenibacillus species.</title>
        <authorList>
            <person name="Butler R.III."/>
            <person name="Wang J."/>
            <person name="Stark B.C."/>
            <person name="Pombert J.-F."/>
        </authorList>
    </citation>
    <scope>NUCLEOTIDE SEQUENCE [LARGE SCALE GENOMIC DNA]</scope>
    <source>
        <strain evidence="2">32O-Y</strain>
    </source>
</reference>
<dbReference type="Pfam" id="PF04307">
    <property type="entry name" value="YdjM"/>
    <property type="match status" value="1"/>
</dbReference>
<keyword evidence="1" id="KW-0378">Hydrolase</keyword>
<dbReference type="InterPro" id="IPR007404">
    <property type="entry name" value="YdjM-like"/>
</dbReference>